<dbReference type="PANTHER" id="PTHR11511:SF5">
    <property type="entry name" value="FAT-BODY PROTEIN 1-RELATED"/>
    <property type="match status" value="1"/>
</dbReference>
<feature type="domain" description="Hemocyanin N-terminal" evidence="5">
    <location>
        <begin position="165"/>
        <end position="286"/>
    </location>
</feature>
<evidence type="ECO:0000256" key="1">
    <source>
        <dbReference type="ARBA" id="ARBA00022761"/>
    </source>
</evidence>
<accession>A0A6P8Z8C6</accession>
<dbReference type="InterPro" id="IPR013788">
    <property type="entry name" value="Hemocyanin/hexamerin"/>
</dbReference>
<dbReference type="InterPro" id="IPR000896">
    <property type="entry name" value="Hemocyanin/hexamerin_mid_dom"/>
</dbReference>
<dbReference type="InterPro" id="IPR014756">
    <property type="entry name" value="Ig_E-set"/>
</dbReference>
<dbReference type="AlphaFoldDB" id="A0A6P8Z8C6"/>
<dbReference type="GO" id="GO:0045735">
    <property type="term" value="F:nutrient reservoir activity"/>
    <property type="evidence" value="ECO:0007669"/>
    <property type="project" value="UniProtKB-KW"/>
</dbReference>
<dbReference type="FunCoup" id="A0A6P8Z8C6">
    <property type="interactions" value="12"/>
</dbReference>
<dbReference type="PANTHER" id="PTHR11511">
    <property type="entry name" value="LARVAL STORAGE PROTEIN/PHENOLOXIDASE"/>
    <property type="match status" value="1"/>
</dbReference>
<dbReference type="Pfam" id="PF03723">
    <property type="entry name" value="Hemocyanin_C"/>
    <property type="match status" value="2"/>
</dbReference>
<dbReference type="RefSeq" id="XP_034246710.1">
    <property type="nucleotide sequence ID" value="XM_034390819.1"/>
</dbReference>
<dbReference type="KEGG" id="tpal:117648337"/>
<dbReference type="InterPro" id="IPR008922">
    <property type="entry name" value="Di-copper_centre_dom_sf"/>
</dbReference>
<dbReference type="Gene3D" id="1.10.1280.10">
    <property type="entry name" value="Di-copper center containing domain from catechol oxidase"/>
    <property type="match status" value="1"/>
</dbReference>
<feature type="region of interest" description="Disordered" evidence="2">
    <location>
        <begin position="82"/>
        <end position="158"/>
    </location>
</feature>
<dbReference type="Pfam" id="PF03722">
    <property type="entry name" value="Hemocyanin_N"/>
    <property type="match status" value="1"/>
</dbReference>
<dbReference type="Pfam" id="PF00372">
    <property type="entry name" value="Hemocyanin_M"/>
    <property type="match status" value="1"/>
</dbReference>
<dbReference type="PROSITE" id="PS00210">
    <property type="entry name" value="HEMOCYANIN_2"/>
    <property type="match status" value="1"/>
</dbReference>
<dbReference type="InterPro" id="IPR036697">
    <property type="entry name" value="Hemocyanin_N_sf"/>
</dbReference>
<evidence type="ECO:0000259" key="5">
    <source>
        <dbReference type="Pfam" id="PF03722"/>
    </source>
</evidence>
<dbReference type="SUPFAM" id="SSF48056">
    <property type="entry name" value="Di-copper centre-containing domain"/>
    <property type="match status" value="1"/>
</dbReference>
<dbReference type="PRINTS" id="PR00187">
    <property type="entry name" value="HAEMOCYANIN"/>
</dbReference>
<name>A0A6P8Z8C6_THRPL</name>
<gene>
    <name evidence="8" type="primary">LOC117648337</name>
</gene>
<sequence length="855" mass="99937">MKLTLSLGLVALLVAACTAGQYGNRWQQQDQRSSRFQRGQQSDQSWHGAFYAPSSQRGYQSKQYQNYQNQYQSYVAGQQGQQYQDQQYPGQQGQQYPGQQGQQYPGQQGQQYPGQQYQQYSSQQGQQGQQYPGQQYQQYSSQQGQPGQQYPGQQNGQPRVADKDFLIRQKAVLQLLVHITQPNLYPELAEVGRKFDVYNSAGYFKNVQAYQNFLAVYKQGVLPQGEIFNLYNDDYLNQAIALFDLFYFAKDFDSFISVAAWARDNYNEGQFAYAFYVAVIHRDDTYGIVLPPLYEIYPYFYFYGNDLQQFSQAKQQGKNAYSVYTNFSGYNYGSYYGNYYGNQEQLLSYFTEDIGLNAYNAYSHLYNPFWLSAEKYGYNFQARGEYFYYYYQQILNFYNLNRIANYLPELEYFDWDKPIPNGYYPNIQYHTGKPFPPRPDNYPLQSIRSYTIQDIQYIEYRIQEAIDSGYVYSKEGSRIPIVNYIKGINLLGNIVEANGDSVNSRYYGSYQSMLRSLFALIVDPGYNHGVVPGVLANYETALRDPAFYYFYKYINRFFRQYAYNQPSYKFEELAFSGVSVKNIEVEKLYTYFDYFNVDVSNAFYVNNAEEAKSLNYVARSLRLNHEPFNYKLYVNSDKNVSALVRVFFGPSYDAYYSSLYGFYAGGNEGYYQGYPQQQNVRDAFQYVNFDKLKEYFVEWDRFPVNLVPGENVINRSSKQFTSTVGDYPSFDQIYQQVEAALQGQGSFYINDNDQQCGFPDRLVLPMGSKEGTPFAIYAVVSPYTQQNQQPSQQYQQNQQYSCSGVFNYNDNRPLGFPFDREIVDFNQFYTPNMYFKDVFIYQKSFQQVNEPNNTA</sequence>
<reference evidence="8" key="1">
    <citation type="submission" date="2025-08" db="UniProtKB">
        <authorList>
            <consortium name="RefSeq"/>
        </authorList>
    </citation>
    <scope>IDENTIFICATION</scope>
    <source>
        <tissue evidence="8">Total insect</tissue>
    </source>
</reference>
<dbReference type="SUPFAM" id="SSF81296">
    <property type="entry name" value="E set domains"/>
    <property type="match status" value="2"/>
</dbReference>
<feature type="domain" description="Hemocyanin C-terminal" evidence="6">
    <location>
        <begin position="684"/>
        <end position="841"/>
    </location>
</feature>
<evidence type="ECO:0000259" key="6">
    <source>
        <dbReference type="Pfam" id="PF03723"/>
    </source>
</evidence>
<feature type="domain" description="Hemocyanin C-terminal" evidence="6">
    <location>
        <begin position="568"/>
        <end position="656"/>
    </location>
</feature>
<keyword evidence="1" id="KW-0758">Storage protein</keyword>
<keyword evidence="7" id="KW-1185">Reference proteome</keyword>
<dbReference type="InterPro" id="IPR037020">
    <property type="entry name" value="Hemocyanin_C_sf"/>
</dbReference>
<dbReference type="Gene3D" id="1.20.1370.10">
    <property type="entry name" value="Hemocyanin, N-terminal domain"/>
    <property type="match status" value="1"/>
</dbReference>
<proteinExistence type="predicted"/>
<dbReference type="InterPro" id="IPR005204">
    <property type="entry name" value="Hemocyanin_N"/>
</dbReference>
<dbReference type="Proteomes" id="UP000515158">
    <property type="component" value="Unplaced"/>
</dbReference>
<dbReference type="PROSITE" id="PS00209">
    <property type="entry name" value="HEMOCYANIN_1"/>
    <property type="match status" value="1"/>
</dbReference>
<evidence type="ECO:0000259" key="4">
    <source>
        <dbReference type="Pfam" id="PF00372"/>
    </source>
</evidence>
<dbReference type="InterPro" id="IPR005203">
    <property type="entry name" value="Hemocyanin_C"/>
</dbReference>
<evidence type="ECO:0000313" key="8">
    <source>
        <dbReference type="RefSeq" id="XP_034246710.1"/>
    </source>
</evidence>
<evidence type="ECO:0000256" key="3">
    <source>
        <dbReference type="SAM" id="SignalP"/>
    </source>
</evidence>
<organism evidence="8">
    <name type="scientific">Thrips palmi</name>
    <name type="common">Melon thrips</name>
    <dbReference type="NCBI Taxonomy" id="161013"/>
    <lineage>
        <taxon>Eukaryota</taxon>
        <taxon>Metazoa</taxon>
        <taxon>Ecdysozoa</taxon>
        <taxon>Arthropoda</taxon>
        <taxon>Hexapoda</taxon>
        <taxon>Insecta</taxon>
        <taxon>Pterygota</taxon>
        <taxon>Neoptera</taxon>
        <taxon>Paraneoptera</taxon>
        <taxon>Thysanoptera</taxon>
        <taxon>Terebrantia</taxon>
        <taxon>Thripoidea</taxon>
        <taxon>Thripidae</taxon>
        <taxon>Thrips</taxon>
    </lineage>
</organism>
<dbReference type="GO" id="GO:0005615">
    <property type="term" value="C:extracellular space"/>
    <property type="evidence" value="ECO:0007669"/>
    <property type="project" value="UniProtKB-ARBA"/>
</dbReference>
<dbReference type="SUPFAM" id="SSF48050">
    <property type="entry name" value="Hemocyanin, N-terminal domain"/>
    <property type="match status" value="1"/>
</dbReference>
<evidence type="ECO:0000313" key="7">
    <source>
        <dbReference type="Proteomes" id="UP000515158"/>
    </source>
</evidence>
<feature type="signal peptide" evidence="3">
    <location>
        <begin position="1"/>
        <end position="19"/>
    </location>
</feature>
<dbReference type="OrthoDB" id="6371642at2759"/>
<feature type="domain" description="Hemocyanin middle" evidence="4">
    <location>
        <begin position="292"/>
        <end position="558"/>
    </location>
</feature>
<evidence type="ECO:0000256" key="2">
    <source>
        <dbReference type="SAM" id="MobiDB-lite"/>
    </source>
</evidence>
<feature type="chain" id="PRO_5028431716" evidence="3">
    <location>
        <begin position="20"/>
        <end position="855"/>
    </location>
</feature>
<dbReference type="PROSITE" id="PS51257">
    <property type="entry name" value="PROKAR_LIPOPROTEIN"/>
    <property type="match status" value="1"/>
</dbReference>
<protein>
    <submittedName>
        <fullName evidence="8">Allergen Cr-PI-like</fullName>
    </submittedName>
</protein>
<dbReference type="GeneID" id="117648337"/>
<keyword evidence="3" id="KW-0732">Signal</keyword>
<dbReference type="Gene3D" id="2.60.40.1520">
    <property type="entry name" value="Hemocyanin, C-terminal domain"/>
    <property type="match status" value="2"/>
</dbReference>
<dbReference type="InParanoid" id="A0A6P8Z8C6"/>